<dbReference type="AlphaFoldDB" id="A0A1I8FBQ8"/>
<organism evidence="3 4">
    <name type="scientific">Macrostomum lignano</name>
    <dbReference type="NCBI Taxonomy" id="282301"/>
    <lineage>
        <taxon>Eukaryota</taxon>
        <taxon>Metazoa</taxon>
        <taxon>Spiralia</taxon>
        <taxon>Lophotrochozoa</taxon>
        <taxon>Platyhelminthes</taxon>
        <taxon>Rhabditophora</taxon>
        <taxon>Macrostomorpha</taxon>
        <taxon>Macrostomida</taxon>
        <taxon>Macrostomidae</taxon>
        <taxon>Macrostomum</taxon>
    </lineage>
</organism>
<evidence type="ECO:0000256" key="2">
    <source>
        <dbReference type="SAM" id="Phobius"/>
    </source>
</evidence>
<feature type="compositionally biased region" description="Polar residues" evidence="1">
    <location>
        <begin position="654"/>
        <end position="667"/>
    </location>
</feature>
<protein>
    <submittedName>
        <fullName evidence="4">Subtilisin</fullName>
    </submittedName>
</protein>
<reference evidence="4" key="1">
    <citation type="submission" date="2016-11" db="UniProtKB">
        <authorList>
            <consortium name="WormBaseParasite"/>
        </authorList>
    </citation>
    <scope>IDENTIFICATION</scope>
</reference>
<evidence type="ECO:0000313" key="4">
    <source>
        <dbReference type="WBParaSite" id="maker-unitig_27662-snap-gene-0.1-mRNA-1"/>
    </source>
</evidence>
<keyword evidence="2" id="KW-1133">Transmembrane helix</keyword>
<evidence type="ECO:0000256" key="1">
    <source>
        <dbReference type="SAM" id="MobiDB-lite"/>
    </source>
</evidence>
<keyword evidence="2" id="KW-0472">Membrane</keyword>
<feature type="region of interest" description="Disordered" evidence="1">
    <location>
        <begin position="97"/>
        <end position="123"/>
    </location>
</feature>
<dbReference type="Proteomes" id="UP000095280">
    <property type="component" value="Unplaced"/>
</dbReference>
<feature type="compositionally biased region" description="Polar residues" evidence="1">
    <location>
        <begin position="686"/>
        <end position="696"/>
    </location>
</feature>
<name>A0A1I8FBQ8_9PLAT</name>
<feature type="region of interest" description="Disordered" evidence="1">
    <location>
        <begin position="45"/>
        <end position="64"/>
    </location>
</feature>
<dbReference type="Gene3D" id="3.40.710.10">
    <property type="entry name" value="DD-peptidase/beta-lactamase superfamily"/>
    <property type="match status" value="1"/>
</dbReference>
<evidence type="ECO:0000313" key="3">
    <source>
        <dbReference type="Proteomes" id="UP000095280"/>
    </source>
</evidence>
<feature type="transmembrane region" description="Helical" evidence="2">
    <location>
        <begin position="12"/>
        <end position="38"/>
    </location>
</feature>
<feature type="region of interest" description="Disordered" evidence="1">
    <location>
        <begin position="71"/>
        <end position="90"/>
    </location>
</feature>
<keyword evidence="2" id="KW-0812">Transmembrane</keyword>
<keyword evidence="3" id="KW-1185">Reference proteome</keyword>
<dbReference type="WBParaSite" id="maker-unitig_27662-snap-gene-0.1-mRNA-1">
    <property type="protein sequence ID" value="maker-unitig_27662-snap-gene-0.1-mRNA-1"/>
    <property type="gene ID" value="maker-unitig_27662-snap-gene-0.1"/>
</dbReference>
<accession>A0A1I8FBQ8</accession>
<sequence length="754" mass="80658">MSWKDRREEGPSAYLVLPSHPACAFALDGLLGFVLRLARRTGSRTSRNGIGTIRDGDRDNSGPGILRKFGDGDLGNIRDGNSDGDLGKIRRDEDLGNIEREISGNSGRGSRDKSRQDPGTRLHADWSPVRHLHKCSLSSVHIIFLDLPLMPALLALTEQFIQVTRDRATSLVASAAFGEAVLPVLMAAKEERCHAKYAQQTASRRSSFGRVMPIPVAAHDEAFEQQQQRAASLCNHSSGTDERSAMILSMSSSAFGCPLQRRGPRLIRAAKLTAWLRTEGIDKRDRASRPTCSSCWPQCQTMRAKPAFSKRVGERIFSATGSVFLLKAKRGKSVKSVRPTPIRSGASRCAPWTVSTLVAMAILEAAFCLQDCSQPITYAVALTEKGPAVVHNLVAMSQLIGPDGKAVQPADGLGALLTAALIGSPQDPLSARFSACAVSTAACWPEQCRTRVLSPAATRSTAVGDAQLRAGRHSGRSTSNAALTGHRRASGLPLAPRGLLPGRVCAMVADILARAGLVAPVSFQPVGLGAANRKLTALAGWTTRAEPGSDAVSTNSSANIDVLSTPSSGHDMNSCDYDSRTLYHVPCVGGPPGRCSVRSAASAASYRTPAAIAWDSRRLNCGSHSGRRSKSASIPGRGWNNEESAAVHRWPAASNPQLVSSTTMSARSKSDANKESSSTRARRIRQGSSRICRSSQPEAMETGFVAVLELGQDEAECHSFAKWTRTADGEGEGDRRRGGNSDIVWRRNVGWWAI</sequence>
<dbReference type="InterPro" id="IPR012338">
    <property type="entry name" value="Beta-lactam/transpept-like"/>
</dbReference>
<proteinExistence type="predicted"/>
<feature type="compositionally biased region" description="Basic and acidic residues" evidence="1">
    <location>
        <begin position="109"/>
        <end position="123"/>
    </location>
</feature>
<feature type="region of interest" description="Disordered" evidence="1">
    <location>
        <begin position="650"/>
        <end position="696"/>
    </location>
</feature>